<dbReference type="PANTHER" id="PTHR43674:SF2">
    <property type="entry name" value="BETA-UREIDOPROPIONASE"/>
    <property type="match status" value="1"/>
</dbReference>
<dbReference type="InterPro" id="IPR050345">
    <property type="entry name" value="Aliph_Amidase/BUP"/>
</dbReference>
<reference evidence="3 4" key="1">
    <citation type="journal article" date="2017" name="Int. J. Syst. Evol. Microbiol.">
        <title>Arachidicoccus ginsenosidivorans sp. nov., with ginsenoside-converting activity isolated from ginseng cultivating soil.</title>
        <authorList>
            <person name="Siddiqi M.Z."/>
            <person name="Aslam Z."/>
            <person name="Im W.T."/>
        </authorList>
    </citation>
    <scope>NUCLEOTIDE SEQUENCE [LARGE SCALE GENOMIC DNA]</scope>
    <source>
        <strain evidence="3 4">Gsoil 809</strain>
    </source>
</reference>
<feature type="domain" description="CN hydrolase" evidence="2">
    <location>
        <begin position="1"/>
        <end position="245"/>
    </location>
</feature>
<dbReference type="PANTHER" id="PTHR43674">
    <property type="entry name" value="NITRILASE C965.09-RELATED"/>
    <property type="match status" value="1"/>
</dbReference>
<accession>A0A5B8VL99</accession>
<dbReference type="SUPFAM" id="SSF56317">
    <property type="entry name" value="Carbon-nitrogen hydrolase"/>
    <property type="match status" value="1"/>
</dbReference>
<dbReference type="PROSITE" id="PS50263">
    <property type="entry name" value="CN_HYDROLASE"/>
    <property type="match status" value="1"/>
</dbReference>
<evidence type="ECO:0000259" key="2">
    <source>
        <dbReference type="PROSITE" id="PS50263"/>
    </source>
</evidence>
<dbReference type="KEGG" id="agi:FSB73_08730"/>
<evidence type="ECO:0000256" key="1">
    <source>
        <dbReference type="ARBA" id="ARBA00022801"/>
    </source>
</evidence>
<dbReference type="Proteomes" id="UP000321291">
    <property type="component" value="Chromosome"/>
</dbReference>
<dbReference type="GO" id="GO:0050126">
    <property type="term" value="F:N-carbamoylputrescine amidase activity"/>
    <property type="evidence" value="ECO:0007669"/>
    <property type="project" value="TreeGrafter"/>
</dbReference>
<dbReference type="Pfam" id="PF00795">
    <property type="entry name" value="CN_hydrolase"/>
    <property type="match status" value="1"/>
</dbReference>
<proteinExistence type="predicted"/>
<keyword evidence="4" id="KW-1185">Reference proteome</keyword>
<dbReference type="CDD" id="cd07197">
    <property type="entry name" value="nitrilase"/>
    <property type="match status" value="1"/>
</dbReference>
<dbReference type="GO" id="GO:0033388">
    <property type="term" value="P:putrescine biosynthetic process from arginine"/>
    <property type="evidence" value="ECO:0007669"/>
    <property type="project" value="TreeGrafter"/>
</dbReference>
<gene>
    <name evidence="3" type="ORF">FSB73_08730</name>
</gene>
<dbReference type="InterPro" id="IPR003010">
    <property type="entry name" value="C-N_Hydrolase"/>
</dbReference>
<evidence type="ECO:0000313" key="3">
    <source>
        <dbReference type="EMBL" id="QEC71735.1"/>
    </source>
</evidence>
<dbReference type="RefSeq" id="WP_146781112.1">
    <property type="nucleotide sequence ID" value="NZ_CP042434.1"/>
</dbReference>
<name>A0A5B8VL99_9BACT</name>
<organism evidence="3 4">
    <name type="scientific">Arachidicoccus ginsenosidivorans</name>
    <dbReference type="NCBI Taxonomy" id="496057"/>
    <lineage>
        <taxon>Bacteria</taxon>
        <taxon>Pseudomonadati</taxon>
        <taxon>Bacteroidota</taxon>
        <taxon>Chitinophagia</taxon>
        <taxon>Chitinophagales</taxon>
        <taxon>Chitinophagaceae</taxon>
        <taxon>Arachidicoccus</taxon>
    </lineage>
</organism>
<keyword evidence="1 3" id="KW-0378">Hydrolase</keyword>
<sequence>MKIALAAAPIPKGLSQGLLNLERLVRQAAQQEARIVCFPESYLPGYPGMGFDPEDLSPKKLAKGLERAKAIARQSSIAIILPMDGFVEGKLMNLVYVIDSSGDVQGFQTKNQLDPSEDDYWTAGTERQLFQIDDLTFGIVICHEGFRYPESVRWCARRGAQLVFHPHFGGSNITGETLTTFLSPQNPYYEKAMMMRALENGIFFASVNYSSKYPESASAVFAPDGTCLDYQPYGKEGVLVVDIDLHQATGIYAKRLGPDLYKD</sequence>
<dbReference type="OrthoDB" id="9811121at2"/>
<dbReference type="AlphaFoldDB" id="A0A5B8VL99"/>
<dbReference type="Gene3D" id="3.60.110.10">
    <property type="entry name" value="Carbon-nitrogen hydrolase"/>
    <property type="match status" value="1"/>
</dbReference>
<dbReference type="EMBL" id="CP042434">
    <property type="protein sequence ID" value="QEC71735.1"/>
    <property type="molecule type" value="Genomic_DNA"/>
</dbReference>
<evidence type="ECO:0000313" key="4">
    <source>
        <dbReference type="Proteomes" id="UP000321291"/>
    </source>
</evidence>
<protein>
    <submittedName>
        <fullName evidence="3">Carbon-nitrogen hydrolase family protein</fullName>
    </submittedName>
</protein>
<dbReference type="InterPro" id="IPR036526">
    <property type="entry name" value="C-N_Hydrolase_sf"/>
</dbReference>